<dbReference type="GO" id="GO:0003677">
    <property type="term" value="F:DNA binding"/>
    <property type="evidence" value="ECO:0007669"/>
    <property type="project" value="UniProtKB-KW"/>
</dbReference>
<sequence>MDIALISEKNAYPNVLRREISGVDRGFWVQITDYTDAPMETESQSPMPMETETSSPADNLDDAFFSRPNNHQFKALMGNDPGSSNGKMASYLRLSSEDPFQNRNGCMQLVEDGHCRYFGATSNLHLLPSGSLLNFQPGSSKLRAQQVEVLSRANLTWNGDHSYEQHLTHLFFAWHNSFIHAIDEAVYRHHQDQYANGMATQLYSPALANAILAMGSLYSTRRCDKLPRLSGPEFFSRRAKALLDLEMDSPTIATLQALLTLSSFELSQARDSRGMAVQLLSDLGLLSEIQPEHRNMPSDMDASEMKHYHEDLLWAVYCSDTLTSLTLGRPSSARSVLTYLGSSINVYETSDSLFEDDEYVGSLYNKEKQRRHPKLGPIASLCTKAQAILDFLYSPNVSVHWEPGAFVGAMNRELQQWKADLADGVVVEINADEGPPETYLPAAYELSLLFHTILILLHRPFLKPPQTRQESVTLETTIPDSRAICQDSALQICKLLSSFQQQFTLRHTHTQVIHSVLTAGLVMAHPAFDKEVAASNNPHSGLLTCMQALGEMGQTFHSSIRALETLTMFRRESRV</sequence>
<evidence type="ECO:0000256" key="2">
    <source>
        <dbReference type="ARBA" id="ARBA00022833"/>
    </source>
</evidence>
<dbReference type="PANTHER" id="PTHR31313">
    <property type="entry name" value="TY1 ENHANCER ACTIVATOR"/>
    <property type="match status" value="1"/>
</dbReference>
<dbReference type="Pfam" id="PF04082">
    <property type="entry name" value="Fungal_trans"/>
    <property type="match status" value="1"/>
</dbReference>
<evidence type="ECO:0000313" key="8">
    <source>
        <dbReference type="EMBL" id="KAJ9618366.1"/>
    </source>
</evidence>
<name>A0AA39CSD9_9EURO</name>
<dbReference type="Proteomes" id="UP001172681">
    <property type="component" value="Unassembled WGS sequence"/>
</dbReference>
<keyword evidence="9" id="KW-1185">Reference proteome</keyword>
<dbReference type="GO" id="GO:0008270">
    <property type="term" value="F:zinc ion binding"/>
    <property type="evidence" value="ECO:0007669"/>
    <property type="project" value="InterPro"/>
</dbReference>
<reference evidence="8" key="1">
    <citation type="submission" date="2022-10" db="EMBL/GenBank/DDBJ databases">
        <title>Culturing micro-colonial fungi from biological soil crusts in the Mojave desert and describing Neophaeococcomyces mojavensis, and introducing the new genera and species Taxawa tesnikishii.</title>
        <authorList>
            <person name="Kurbessoian T."/>
            <person name="Stajich J.E."/>
        </authorList>
    </citation>
    <scope>NUCLEOTIDE SEQUENCE</scope>
    <source>
        <strain evidence="8">TK_35</strain>
    </source>
</reference>
<evidence type="ECO:0000313" key="9">
    <source>
        <dbReference type="Proteomes" id="UP001172681"/>
    </source>
</evidence>
<keyword evidence="5" id="KW-0804">Transcription</keyword>
<comment type="caution">
    <text evidence="8">The sequence shown here is derived from an EMBL/GenBank/DDBJ whole genome shotgun (WGS) entry which is preliminary data.</text>
</comment>
<evidence type="ECO:0000256" key="4">
    <source>
        <dbReference type="ARBA" id="ARBA00023125"/>
    </source>
</evidence>
<keyword evidence="2" id="KW-0862">Zinc</keyword>
<evidence type="ECO:0000256" key="6">
    <source>
        <dbReference type="ARBA" id="ARBA00023242"/>
    </source>
</evidence>
<accession>A0AA39CSD9</accession>
<dbReference type="SMART" id="SM00906">
    <property type="entry name" value="Fungal_trans"/>
    <property type="match status" value="1"/>
</dbReference>
<dbReference type="InterPro" id="IPR051615">
    <property type="entry name" value="Transcr_Regulatory_Elem"/>
</dbReference>
<dbReference type="CDD" id="cd12148">
    <property type="entry name" value="fungal_TF_MHR"/>
    <property type="match status" value="1"/>
</dbReference>
<evidence type="ECO:0000256" key="3">
    <source>
        <dbReference type="ARBA" id="ARBA00023015"/>
    </source>
</evidence>
<feature type="domain" description="Xylanolytic transcriptional activator regulatory" evidence="7">
    <location>
        <begin position="269"/>
        <end position="354"/>
    </location>
</feature>
<keyword evidence="1" id="KW-0479">Metal-binding</keyword>
<organism evidence="8 9">
    <name type="scientific">Knufia peltigerae</name>
    <dbReference type="NCBI Taxonomy" id="1002370"/>
    <lineage>
        <taxon>Eukaryota</taxon>
        <taxon>Fungi</taxon>
        <taxon>Dikarya</taxon>
        <taxon>Ascomycota</taxon>
        <taxon>Pezizomycotina</taxon>
        <taxon>Eurotiomycetes</taxon>
        <taxon>Chaetothyriomycetidae</taxon>
        <taxon>Chaetothyriales</taxon>
        <taxon>Trichomeriaceae</taxon>
        <taxon>Knufia</taxon>
    </lineage>
</organism>
<dbReference type="AlphaFoldDB" id="A0AA39CSD9"/>
<dbReference type="InterPro" id="IPR007219">
    <property type="entry name" value="XnlR_reg_dom"/>
</dbReference>
<dbReference type="GO" id="GO:0006351">
    <property type="term" value="P:DNA-templated transcription"/>
    <property type="evidence" value="ECO:0007669"/>
    <property type="project" value="InterPro"/>
</dbReference>
<keyword evidence="6" id="KW-0539">Nucleus</keyword>
<gene>
    <name evidence="8" type="ORF">H2204_013040</name>
</gene>
<evidence type="ECO:0000259" key="7">
    <source>
        <dbReference type="SMART" id="SM00906"/>
    </source>
</evidence>
<dbReference type="PANTHER" id="PTHR31313:SF77">
    <property type="entry name" value="ZN(II)2CYS6 TRANSCRIPTION FACTOR (EUROFUNG)"/>
    <property type="match status" value="1"/>
</dbReference>
<keyword evidence="3" id="KW-0805">Transcription regulation</keyword>
<evidence type="ECO:0000256" key="5">
    <source>
        <dbReference type="ARBA" id="ARBA00023163"/>
    </source>
</evidence>
<keyword evidence="4" id="KW-0238">DNA-binding</keyword>
<proteinExistence type="predicted"/>
<evidence type="ECO:0000256" key="1">
    <source>
        <dbReference type="ARBA" id="ARBA00022723"/>
    </source>
</evidence>
<dbReference type="EMBL" id="JAPDRN010000142">
    <property type="protein sequence ID" value="KAJ9618366.1"/>
    <property type="molecule type" value="Genomic_DNA"/>
</dbReference>
<protein>
    <recommendedName>
        <fullName evidence="7">Xylanolytic transcriptional activator regulatory domain-containing protein</fullName>
    </recommendedName>
</protein>